<gene>
    <name evidence="8" type="ORF">MKZ38_001592</name>
</gene>
<evidence type="ECO:0000256" key="5">
    <source>
        <dbReference type="PROSITE-ProRule" id="PRU00042"/>
    </source>
</evidence>
<dbReference type="InterPro" id="IPR013087">
    <property type="entry name" value="Znf_C2H2_type"/>
</dbReference>
<dbReference type="SMART" id="SM00355">
    <property type="entry name" value="ZnF_C2H2"/>
    <property type="match status" value="4"/>
</dbReference>
<evidence type="ECO:0000256" key="2">
    <source>
        <dbReference type="ARBA" id="ARBA00022737"/>
    </source>
</evidence>
<dbReference type="GO" id="GO:0008270">
    <property type="term" value="F:zinc ion binding"/>
    <property type="evidence" value="ECO:0007669"/>
    <property type="project" value="UniProtKB-KW"/>
</dbReference>
<dbReference type="GO" id="GO:0005667">
    <property type="term" value="C:transcription regulator complex"/>
    <property type="evidence" value="ECO:0007669"/>
    <property type="project" value="TreeGrafter"/>
</dbReference>
<feature type="domain" description="C2H2-type" evidence="7">
    <location>
        <begin position="140"/>
        <end position="167"/>
    </location>
</feature>
<dbReference type="PROSITE" id="PS00028">
    <property type="entry name" value="ZINC_FINGER_C2H2_1"/>
    <property type="match status" value="4"/>
</dbReference>
<dbReference type="GO" id="GO:0000978">
    <property type="term" value="F:RNA polymerase II cis-regulatory region sequence-specific DNA binding"/>
    <property type="evidence" value="ECO:0007669"/>
    <property type="project" value="TreeGrafter"/>
</dbReference>
<feature type="compositionally biased region" description="Polar residues" evidence="6">
    <location>
        <begin position="334"/>
        <end position="347"/>
    </location>
</feature>
<dbReference type="FunFam" id="3.30.160.60:FF:002061">
    <property type="entry name" value="Uncharacterized protein"/>
    <property type="match status" value="1"/>
</dbReference>
<keyword evidence="9" id="KW-1185">Reference proteome</keyword>
<feature type="region of interest" description="Disordered" evidence="6">
    <location>
        <begin position="185"/>
        <end position="251"/>
    </location>
</feature>
<feature type="compositionally biased region" description="Polar residues" evidence="6">
    <location>
        <begin position="1"/>
        <end position="11"/>
    </location>
</feature>
<feature type="domain" description="C2H2-type" evidence="7">
    <location>
        <begin position="168"/>
        <end position="197"/>
    </location>
</feature>
<dbReference type="InterPro" id="IPR036236">
    <property type="entry name" value="Znf_C2H2_sf"/>
</dbReference>
<feature type="compositionally biased region" description="Low complexity" evidence="6">
    <location>
        <begin position="199"/>
        <end position="215"/>
    </location>
</feature>
<protein>
    <submittedName>
        <fullName evidence="8">Zinc finger protein with KRAB and SCAN domains 3</fullName>
    </submittedName>
</protein>
<evidence type="ECO:0000313" key="8">
    <source>
        <dbReference type="EMBL" id="KAJ2901634.1"/>
    </source>
</evidence>
<dbReference type="PROSITE" id="PS50157">
    <property type="entry name" value="ZINC_FINGER_C2H2_2"/>
    <property type="match status" value="4"/>
</dbReference>
<dbReference type="GO" id="GO:0000785">
    <property type="term" value="C:chromatin"/>
    <property type="evidence" value="ECO:0007669"/>
    <property type="project" value="TreeGrafter"/>
</dbReference>
<keyword evidence="1" id="KW-0479">Metal-binding</keyword>
<dbReference type="GO" id="GO:0000981">
    <property type="term" value="F:DNA-binding transcription factor activity, RNA polymerase II-specific"/>
    <property type="evidence" value="ECO:0007669"/>
    <property type="project" value="UniProtKB-ARBA"/>
</dbReference>
<feature type="compositionally biased region" description="Polar residues" evidence="6">
    <location>
        <begin position="228"/>
        <end position="251"/>
    </location>
</feature>
<organism evidence="8 9">
    <name type="scientific">Zalerion maritima</name>
    <dbReference type="NCBI Taxonomy" id="339359"/>
    <lineage>
        <taxon>Eukaryota</taxon>
        <taxon>Fungi</taxon>
        <taxon>Dikarya</taxon>
        <taxon>Ascomycota</taxon>
        <taxon>Pezizomycotina</taxon>
        <taxon>Sordariomycetes</taxon>
        <taxon>Lulworthiomycetidae</taxon>
        <taxon>Lulworthiales</taxon>
        <taxon>Lulworthiaceae</taxon>
        <taxon>Zalerion</taxon>
    </lineage>
</organism>
<feature type="region of interest" description="Disordered" evidence="6">
    <location>
        <begin position="264"/>
        <end position="357"/>
    </location>
</feature>
<dbReference type="PANTHER" id="PTHR14003">
    <property type="entry name" value="TRANSCRIPTIONAL REPRESSOR PROTEIN YY"/>
    <property type="match status" value="1"/>
</dbReference>
<comment type="caution">
    <text evidence="8">The sequence shown here is derived from an EMBL/GenBank/DDBJ whole genome shotgun (WGS) entry which is preliminary data.</text>
</comment>
<name>A0AAD5RQQ3_9PEZI</name>
<keyword evidence="2" id="KW-0677">Repeat</keyword>
<dbReference type="Proteomes" id="UP001201980">
    <property type="component" value="Unassembled WGS sequence"/>
</dbReference>
<evidence type="ECO:0000256" key="3">
    <source>
        <dbReference type="ARBA" id="ARBA00022771"/>
    </source>
</evidence>
<dbReference type="AlphaFoldDB" id="A0AAD5RQQ3"/>
<feature type="region of interest" description="Disordered" evidence="6">
    <location>
        <begin position="374"/>
        <end position="399"/>
    </location>
</feature>
<dbReference type="Gene3D" id="3.30.160.60">
    <property type="entry name" value="Classic Zinc Finger"/>
    <property type="match status" value="4"/>
</dbReference>
<dbReference type="FunFam" id="3.30.160.60:FF:000125">
    <property type="entry name" value="Putative zinc finger protein 143"/>
    <property type="match status" value="1"/>
</dbReference>
<feature type="domain" description="C2H2-type" evidence="7">
    <location>
        <begin position="110"/>
        <end position="139"/>
    </location>
</feature>
<dbReference type="Pfam" id="PF00096">
    <property type="entry name" value="zf-C2H2"/>
    <property type="match status" value="4"/>
</dbReference>
<feature type="region of interest" description="Disordered" evidence="6">
    <location>
        <begin position="1"/>
        <end position="53"/>
    </location>
</feature>
<keyword evidence="4" id="KW-0862">Zinc</keyword>
<sequence>MAQIPSMTQMVLGSDRPDSPHGSEHSRFSTPQIPPPQMPPYGNSPTVMAAQLPSSMPPQMHMLAPMAGGMPPQAPPAPQKQYSCSTCPKSFTRRSDLARHERIHSGVRPHACEHPGCGKRFIQRSALTVHVRVHTGEKPHMCEHCSKTFSDSSSLARHRRIHSGKRPYKCPYADCQKTFTRRTTLTRHQNHHTGTVEEAAAQTRAALAAARAKTQSEAGDHMSGHPSPMSTPSPNQTRPLSTSPSLEIAGTPNSLQREFPALSHLNQPGLPTHVRNDIYHSGPAQTSAPYNQPMRPTSHPMSFPPPTLEPSAEPSHSNPGSQTGSPHMSHVSGGWQSPQPGAQSPAHSQPGGAYTYPEPDYAANAYFQSAAGIRRPDSAQSGSGGYDVKPRNEVWAGAH</sequence>
<feature type="compositionally biased region" description="Basic and acidic residues" evidence="6">
    <location>
        <begin position="15"/>
        <end position="27"/>
    </location>
</feature>
<dbReference type="SUPFAM" id="SSF57667">
    <property type="entry name" value="beta-beta-alpha zinc fingers"/>
    <property type="match status" value="2"/>
</dbReference>
<evidence type="ECO:0000259" key="7">
    <source>
        <dbReference type="PROSITE" id="PS50157"/>
    </source>
</evidence>
<evidence type="ECO:0000313" key="9">
    <source>
        <dbReference type="Proteomes" id="UP001201980"/>
    </source>
</evidence>
<evidence type="ECO:0000256" key="4">
    <source>
        <dbReference type="ARBA" id="ARBA00022833"/>
    </source>
</evidence>
<dbReference type="FunFam" id="3.30.160.60:FF:000690">
    <property type="entry name" value="Zinc finger protein 354C"/>
    <property type="match status" value="1"/>
</dbReference>
<evidence type="ECO:0000256" key="6">
    <source>
        <dbReference type="SAM" id="MobiDB-lite"/>
    </source>
</evidence>
<dbReference type="EMBL" id="JAKWBI020000144">
    <property type="protein sequence ID" value="KAJ2901634.1"/>
    <property type="molecule type" value="Genomic_DNA"/>
</dbReference>
<feature type="compositionally biased region" description="Polar residues" evidence="6">
    <location>
        <begin position="314"/>
        <end position="326"/>
    </location>
</feature>
<keyword evidence="3 5" id="KW-0863">Zinc-finger</keyword>
<evidence type="ECO:0000256" key="1">
    <source>
        <dbReference type="ARBA" id="ARBA00022723"/>
    </source>
</evidence>
<reference evidence="8" key="1">
    <citation type="submission" date="2022-07" db="EMBL/GenBank/DDBJ databases">
        <title>Draft genome sequence of Zalerion maritima ATCC 34329, a (micro)plastics degrading marine fungus.</title>
        <authorList>
            <person name="Paco A."/>
            <person name="Goncalves M.F.M."/>
            <person name="Rocha-Santos T.A.P."/>
            <person name="Alves A."/>
        </authorList>
    </citation>
    <scope>NUCLEOTIDE SEQUENCE</scope>
    <source>
        <strain evidence="8">ATCC 34329</strain>
    </source>
</reference>
<dbReference type="PANTHER" id="PTHR14003:SF20">
    <property type="entry name" value="FINGER DOMAIN PROTEIN, PUTATIVE (AFU_ORTHOLOGUE AFUA_4G10380)-RELATED"/>
    <property type="match status" value="1"/>
</dbReference>
<feature type="domain" description="C2H2-type" evidence="7">
    <location>
        <begin position="82"/>
        <end position="109"/>
    </location>
</feature>
<accession>A0AAD5RQQ3</accession>
<proteinExistence type="predicted"/>